<comment type="function">
    <text evidence="4">Forms an intersubunit bridge (bridge B4) with the 23S rRNA of the 50S subunit in the ribosome.</text>
</comment>
<dbReference type="Pfam" id="PF00312">
    <property type="entry name" value="Ribosomal_S15"/>
    <property type="match status" value="1"/>
</dbReference>
<comment type="function">
    <text evidence="4 6">One of the primary rRNA binding proteins, it binds directly to 16S rRNA where it helps nucleate assembly of the platform of the 30S subunit by binding and bridging several RNA helices of the 16S rRNA.</text>
</comment>
<evidence type="ECO:0000313" key="7">
    <source>
        <dbReference type="EMBL" id="KLU28252.1"/>
    </source>
</evidence>
<dbReference type="Proteomes" id="UP000035963">
    <property type="component" value="Unassembled WGS sequence"/>
</dbReference>
<name>A0A0J1D6G9_9BURK</name>
<dbReference type="NCBIfam" id="TIGR00952">
    <property type="entry name" value="S15_bact"/>
    <property type="match status" value="1"/>
</dbReference>
<accession>A0A0J1D6G9</accession>
<dbReference type="InterPro" id="IPR009068">
    <property type="entry name" value="uS15_NS1_RNA-bd_sf"/>
</dbReference>
<dbReference type="FunFam" id="1.10.287.10:FF:000002">
    <property type="entry name" value="30S ribosomal protein S15"/>
    <property type="match status" value="1"/>
</dbReference>
<comment type="similarity">
    <text evidence="4 5">Belongs to the universal ribosomal protein uS15 family.</text>
</comment>
<comment type="caution">
    <text evidence="7">The sequence shown here is derived from an EMBL/GenBank/DDBJ whole genome shotgun (WGS) entry which is preliminary data.</text>
</comment>
<evidence type="ECO:0000256" key="2">
    <source>
        <dbReference type="ARBA" id="ARBA00023274"/>
    </source>
</evidence>
<dbReference type="GO" id="GO:0003735">
    <property type="term" value="F:structural constituent of ribosome"/>
    <property type="evidence" value="ECO:0007669"/>
    <property type="project" value="InterPro"/>
</dbReference>
<dbReference type="PATRIC" id="fig|908627.4.peg.44"/>
<gene>
    <name evidence="4" type="primary">rpsO</name>
    <name evidence="7" type="ORF">EOS_00210</name>
</gene>
<dbReference type="InterPro" id="IPR000589">
    <property type="entry name" value="Ribosomal_uS15"/>
</dbReference>
<keyword evidence="2 4" id="KW-0687">Ribonucleoprotein</keyword>
<dbReference type="PROSITE" id="PS00362">
    <property type="entry name" value="RIBOSOMAL_S15"/>
    <property type="match status" value="1"/>
</dbReference>
<dbReference type="HAMAP" id="MF_01343_B">
    <property type="entry name" value="Ribosomal_uS15_B"/>
    <property type="match status" value="1"/>
</dbReference>
<comment type="subunit">
    <text evidence="3 4">Part of the 30S ribosomal subunit. Forms a bridge to the 50S subunit in the 70S ribosome, contacting the 23S rRNA.</text>
</comment>
<keyword evidence="8" id="KW-1185">Reference proteome</keyword>
<dbReference type="Gene3D" id="1.10.287.10">
    <property type="entry name" value="S15/NS1, RNA-binding"/>
    <property type="match status" value="1"/>
</dbReference>
<dbReference type="SMART" id="SM01387">
    <property type="entry name" value="Ribosomal_S15"/>
    <property type="match status" value="1"/>
</dbReference>
<evidence type="ECO:0000256" key="3">
    <source>
        <dbReference type="ARBA" id="ARBA00064542"/>
    </source>
</evidence>
<evidence type="ECO:0000256" key="5">
    <source>
        <dbReference type="RuleBase" id="RU003919"/>
    </source>
</evidence>
<dbReference type="RefSeq" id="WP_047844592.1">
    <property type="nucleotide sequence ID" value="NZ_AEJF01000001.1"/>
</dbReference>
<evidence type="ECO:0000256" key="4">
    <source>
        <dbReference type="HAMAP-Rule" id="MF_01343"/>
    </source>
</evidence>
<organism evidence="7 8">
    <name type="scientific">Caballeronia mineralivorans PML1(12)</name>
    <dbReference type="NCBI Taxonomy" id="908627"/>
    <lineage>
        <taxon>Bacteria</taxon>
        <taxon>Pseudomonadati</taxon>
        <taxon>Pseudomonadota</taxon>
        <taxon>Betaproteobacteria</taxon>
        <taxon>Burkholderiales</taxon>
        <taxon>Burkholderiaceae</taxon>
        <taxon>Caballeronia</taxon>
    </lineage>
</organism>
<reference evidence="7 8" key="1">
    <citation type="journal article" date="2015" name="Genome Announc.">
        <title>Draft Genome Sequence of Burkholderia sp. Strain PML1(12), an Ectomycorrhizosphere-Inhabiting Bacterium with Effective Mineral-Weathering Ability.</title>
        <authorList>
            <person name="Uroz S."/>
            <person name="Oger P."/>
        </authorList>
    </citation>
    <scope>NUCLEOTIDE SEQUENCE [LARGE SCALE GENOMIC DNA]</scope>
    <source>
        <strain evidence="8">PML1(12)</strain>
    </source>
</reference>
<dbReference type="CDD" id="cd00353">
    <property type="entry name" value="Ribosomal_S15p_S13e"/>
    <property type="match status" value="1"/>
</dbReference>
<dbReference type="OrthoDB" id="9799262at2"/>
<dbReference type="GO" id="GO:0006412">
    <property type="term" value="P:translation"/>
    <property type="evidence" value="ECO:0007669"/>
    <property type="project" value="UniProtKB-UniRule"/>
</dbReference>
<sequence>MSTVVAHAKKSDVVAEYARAANDTGSPEVQVALLTTRINELTTHFKAHTKDHHSRRGLLRMVSRRRKLLDYLKGKDADRYRSLIEKLGLRK</sequence>
<dbReference type="AlphaFoldDB" id="A0A0J1D6G9"/>
<proteinExistence type="inferred from homology"/>
<keyword evidence="1 4" id="KW-0689">Ribosomal protein</keyword>
<dbReference type="GO" id="GO:0019843">
    <property type="term" value="F:rRNA binding"/>
    <property type="evidence" value="ECO:0007669"/>
    <property type="project" value="UniProtKB-UniRule"/>
</dbReference>
<dbReference type="PANTHER" id="PTHR23321:SF26">
    <property type="entry name" value="SMALL RIBOSOMAL SUBUNIT PROTEIN US15M"/>
    <property type="match status" value="1"/>
</dbReference>
<dbReference type="EMBL" id="AEJF01000001">
    <property type="protein sequence ID" value="KLU28252.1"/>
    <property type="molecule type" value="Genomic_DNA"/>
</dbReference>
<evidence type="ECO:0000256" key="1">
    <source>
        <dbReference type="ARBA" id="ARBA00022980"/>
    </source>
</evidence>
<dbReference type="SUPFAM" id="SSF47060">
    <property type="entry name" value="S15/NS1 RNA-binding domain"/>
    <property type="match status" value="1"/>
</dbReference>
<dbReference type="PANTHER" id="PTHR23321">
    <property type="entry name" value="RIBOSOMAL PROTEIN S15, BACTERIAL AND ORGANELLAR"/>
    <property type="match status" value="1"/>
</dbReference>
<keyword evidence="4 6" id="KW-0694">RNA-binding</keyword>
<dbReference type="InterPro" id="IPR005290">
    <property type="entry name" value="Ribosomal_uS15_bac-type"/>
</dbReference>
<keyword evidence="4 6" id="KW-0699">rRNA-binding</keyword>
<evidence type="ECO:0000313" key="8">
    <source>
        <dbReference type="Proteomes" id="UP000035963"/>
    </source>
</evidence>
<evidence type="ECO:0000256" key="6">
    <source>
        <dbReference type="RuleBase" id="RU004524"/>
    </source>
</evidence>
<dbReference type="Gene3D" id="6.10.250.3130">
    <property type="match status" value="1"/>
</dbReference>
<protein>
    <recommendedName>
        <fullName evidence="4">Small ribosomal subunit protein uS15</fullName>
    </recommendedName>
</protein>
<dbReference type="GO" id="GO:0022627">
    <property type="term" value="C:cytosolic small ribosomal subunit"/>
    <property type="evidence" value="ECO:0007669"/>
    <property type="project" value="TreeGrafter"/>
</dbReference>